<name>A0A382YV97_9ZZZZ</name>
<dbReference type="SUPFAM" id="SSF53092">
    <property type="entry name" value="Creatinase/prolidase N-terminal domain"/>
    <property type="match status" value="1"/>
</dbReference>
<protein>
    <recommendedName>
        <fullName evidence="1">Aminopeptidase P N-terminal domain-containing protein</fullName>
    </recommendedName>
</protein>
<dbReference type="EMBL" id="UINC01178822">
    <property type="protein sequence ID" value="SVD87187.1"/>
    <property type="molecule type" value="Genomic_DNA"/>
</dbReference>
<sequence length="59" mass="6804">MKYLPINHQLFINNRALFLKKIESNACAIFNSNDIMPSNADGTMPFRQNNDLFWLSGID</sequence>
<gene>
    <name evidence="2" type="ORF">METZ01_LOCUS440041</name>
</gene>
<dbReference type="Pfam" id="PF05195">
    <property type="entry name" value="AMP_N"/>
    <property type="match status" value="1"/>
</dbReference>
<organism evidence="2">
    <name type="scientific">marine metagenome</name>
    <dbReference type="NCBI Taxonomy" id="408172"/>
    <lineage>
        <taxon>unclassified sequences</taxon>
        <taxon>metagenomes</taxon>
        <taxon>ecological metagenomes</taxon>
    </lineage>
</organism>
<evidence type="ECO:0000259" key="1">
    <source>
        <dbReference type="Pfam" id="PF05195"/>
    </source>
</evidence>
<dbReference type="GO" id="GO:0030145">
    <property type="term" value="F:manganese ion binding"/>
    <property type="evidence" value="ECO:0007669"/>
    <property type="project" value="InterPro"/>
</dbReference>
<dbReference type="Gene3D" id="3.40.350.10">
    <property type="entry name" value="Creatinase/prolidase N-terminal domain"/>
    <property type="match status" value="1"/>
</dbReference>
<accession>A0A382YV97</accession>
<feature type="non-terminal residue" evidence="2">
    <location>
        <position position="59"/>
    </location>
</feature>
<dbReference type="AlphaFoldDB" id="A0A382YV97"/>
<feature type="domain" description="Aminopeptidase P N-terminal" evidence="1">
    <location>
        <begin position="11"/>
        <end position="59"/>
    </location>
</feature>
<dbReference type="InterPro" id="IPR029149">
    <property type="entry name" value="Creatin/AminoP/Spt16_N"/>
</dbReference>
<dbReference type="GO" id="GO:0070006">
    <property type="term" value="F:metalloaminopeptidase activity"/>
    <property type="evidence" value="ECO:0007669"/>
    <property type="project" value="InterPro"/>
</dbReference>
<evidence type="ECO:0000313" key="2">
    <source>
        <dbReference type="EMBL" id="SVD87187.1"/>
    </source>
</evidence>
<reference evidence="2" key="1">
    <citation type="submission" date="2018-05" db="EMBL/GenBank/DDBJ databases">
        <authorList>
            <person name="Lanie J.A."/>
            <person name="Ng W.-L."/>
            <person name="Kazmierczak K.M."/>
            <person name="Andrzejewski T.M."/>
            <person name="Davidsen T.M."/>
            <person name="Wayne K.J."/>
            <person name="Tettelin H."/>
            <person name="Glass J.I."/>
            <person name="Rusch D."/>
            <person name="Podicherti R."/>
            <person name="Tsui H.-C.T."/>
            <person name="Winkler M.E."/>
        </authorList>
    </citation>
    <scope>NUCLEOTIDE SEQUENCE</scope>
</reference>
<proteinExistence type="predicted"/>
<dbReference type="InterPro" id="IPR007865">
    <property type="entry name" value="Aminopep_P_N"/>
</dbReference>